<dbReference type="FunFam" id="3.30.70.660:FF:000005">
    <property type="entry name" value="tRNA pseudouridine synthase"/>
    <property type="match status" value="1"/>
</dbReference>
<dbReference type="GO" id="GO:0005737">
    <property type="term" value="C:cytoplasm"/>
    <property type="evidence" value="ECO:0007669"/>
    <property type="project" value="TreeGrafter"/>
</dbReference>
<dbReference type="EMBL" id="VYZB01001099">
    <property type="protein sequence ID" value="NWS77946.1"/>
    <property type="molecule type" value="Genomic_DNA"/>
</dbReference>
<dbReference type="InterPro" id="IPR041707">
    <property type="entry name" value="Pus3-like"/>
</dbReference>
<dbReference type="CDD" id="cd02569">
    <property type="entry name" value="PseudoU_synth_ScPus3"/>
    <property type="match status" value="1"/>
</dbReference>
<dbReference type="GO" id="GO:0005634">
    <property type="term" value="C:nucleus"/>
    <property type="evidence" value="ECO:0007669"/>
    <property type="project" value="UniProtKB-SubCell"/>
</dbReference>
<dbReference type="EC" id="5.4.99.45" evidence="8"/>
<evidence type="ECO:0000256" key="10">
    <source>
        <dbReference type="ARBA" id="ARBA00075152"/>
    </source>
</evidence>
<dbReference type="InterPro" id="IPR001406">
    <property type="entry name" value="PsdUridine_synth_TruA"/>
</dbReference>
<dbReference type="PANTHER" id="PTHR11142">
    <property type="entry name" value="PSEUDOURIDYLATE SYNTHASE"/>
    <property type="match status" value="1"/>
</dbReference>
<keyword evidence="5" id="KW-0413">Isomerase</keyword>
<keyword evidence="3" id="KW-0819">tRNA processing</keyword>
<protein>
    <recommendedName>
        <fullName evidence="9">tRNA pseudouridine(38/39) synthase</fullName>
        <ecNumber evidence="8">5.4.99.45</ecNumber>
    </recommendedName>
    <alternativeName>
        <fullName evidence="10">tRNA pseudouridine synthase 3</fullName>
    </alternativeName>
    <alternativeName>
        <fullName evidence="11">tRNA pseudouridylate synthase 3</fullName>
    </alternativeName>
    <alternativeName>
        <fullName evidence="12">tRNA-uridine isomerase 3</fullName>
    </alternativeName>
</protein>
<keyword evidence="6" id="KW-0539">Nucleus</keyword>
<comment type="similarity">
    <text evidence="2">Belongs to the tRNA pseudouridine synthase TruA family.</text>
</comment>
<dbReference type="PANTHER" id="PTHR11142:SF5">
    <property type="entry name" value="TRNA PSEUDOURIDINE(38_39) SYNTHASE"/>
    <property type="match status" value="1"/>
</dbReference>
<dbReference type="HAMAP" id="MF_00171">
    <property type="entry name" value="TruA"/>
    <property type="match status" value="1"/>
</dbReference>
<dbReference type="InterPro" id="IPR020103">
    <property type="entry name" value="PsdUridine_synth_cat_dom_sf"/>
</dbReference>
<dbReference type="GO" id="GO:0160154">
    <property type="term" value="F:tRNA pseudouridine(38/39) synthase activity"/>
    <property type="evidence" value="ECO:0007669"/>
    <property type="project" value="UniProtKB-EC"/>
</dbReference>
<keyword evidence="4" id="KW-0007">Acetylation</keyword>
<comment type="caution">
    <text evidence="15">The sequence shown here is derived from an EMBL/GenBank/DDBJ whole genome shotgun (WGS) entry which is preliminary data.</text>
</comment>
<dbReference type="GO" id="GO:0031119">
    <property type="term" value="P:tRNA pseudouridine synthesis"/>
    <property type="evidence" value="ECO:0007669"/>
    <property type="project" value="TreeGrafter"/>
</dbReference>
<feature type="non-terminal residue" evidence="15">
    <location>
        <position position="1"/>
    </location>
</feature>
<dbReference type="Gene3D" id="3.30.70.580">
    <property type="entry name" value="Pseudouridine synthase I, catalytic domain, N-terminal subdomain"/>
    <property type="match status" value="1"/>
</dbReference>
<dbReference type="Pfam" id="PF01416">
    <property type="entry name" value="PseudoU_synth_1"/>
    <property type="match status" value="1"/>
</dbReference>
<feature type="non-terminal residue" evidence="15">
    <location>
        <position position="442"/>
    </location>
</feature>
<keyword evidence="16" id="KW-1185">Reference proteome</keyword>
<dbReference type="FunFam" id="3.30.70.580:FF:000007">
    <property type="entry name" value="tRNA pseudouridine synthase"/>
    <property type="match status" value="1"/>
</dbReference>
<name>A0A7K5I8I5_CROSL</name>
<evidence type="ECO:0000313" key="15">
    <source>
        <dbReference type="EMBL" id="NWS77946.1"/>
    </source>
</evidence>
<dbReference type="InterPro" id="IPR020095">
    <property type="entry name" value="PsdUridine_synth_TruA_C"/>
</dbReference>
<dbReference type="OrthoDB" id="25767at2759"/>
<evidence type="ECO:0000256" key="7">
    <source>
        <dbReference type="ARBA" id="ARBA00050420"/>
    </source>
</evidence>
<evidence type="ECO:0000259" key="14">
    <source>
        <dbReference type="Pfam" id="PF01416"/>
    </source>
</evidence>
<dbReference type="InterPro" id="IPR020097">
    <property type="entry name" value="PsdUridine_synth_TruA_a/b_dom"/>
</dbReference>
<evidence type="ECO:0000256" key="8">
    <source>
        <dbReference type="ARBA" id="ARBA00066567"/>
    </source>
</evidence>
<evidence type="ECO:0000256" key="4">
    <source>
        <dbReference type="ARBA" id="ARBA00022990"/>
    </source>
</evidence>
<dbReference type="SUPFAM" id="SSF55120">
    <property type="entry name" value="Pseudouridine synthase"/>
    <property type="match status" value="1"/>
</dbReference>
<gene>
    <name evidence="15" type="primary">Pus3</name>
    <name evidence="15" type="ORF">CROSUL_R08815</name>
</gene>
<feature type="domain" description="Pseudouridine synthase I TruA alpha/beta" evidence="14">
    <location>
        <begin position="215"/>
        <end position="332"/>
    </location>
</feature>
<evidence type="ECO:0000313" key="16">
    <source>
        <dbReference type="Proteomes" id="UP000549499"/>
    </source>
</evidence>
<proteinExistence type="inferred from homology"/>
<evidence type="ECO:0000256" key="5">
    <source>
        <dbReference type="ARBA" id="ARBA00023235"/>
    </source>
</evidence>
<evidence type="ECO:0000256" key="12">
    <source>
        <dbReference type="ARBA" id="ARBA00080861"/>
    </source>
</evidence>
<accession>A0A7K5I8I5</accession>
<evidence type="ECO:0000256" key="3">
    <source>
        <dbReference type="ARBA" id="ARBA00022694"/>
    </source>
</evidence>
<evidence type="ECO:0000256" key="1">
    <source>
        <dbReference type="ARBA" id="ARBA00004123"/>
    </source>
</evidence>
<dbReference type="Proteomes" id="UP000549499">
    <property type="component" value="Unassembled WGS sequence"/>
</dbReference>
<comment type="catalytic activity">
    <reaction evidence="7">
        <text>uridine(38/39) in tRNA = pseudouridine(38/39) in tRNA</text>
        <dbReference type="Rhea" id="RHEA:42564"/>
        <dbReference type="Rhea" id="RHEA-COMP:10117"/>
        <dbReference type="Rhea" id="RHEA-COMP:10118"/>
        <dbReference type="ChEBI" id="CHEBI:65314"/>
        <dbReference type="ChEBI" id="CHEBI:65315"/>
        <dbReference type="EC" id="5.4.99.45"/>
    </reaction>
</comment>
<dbReference type="AlphaFoldDB" id="A0A7K5I8I5"/>
<dbReference type="GO" id="GO:0003723">
    <property type="term" value="F:RNA binding"/>
    <property type="evidence" value="ECO:0007669"/>
    <property type="project" value="InterPro"/>
</dbReference>
<evidence type="ECO:0000256" key="6">
    <source>
        <dbReference type="ARBA" id="ARBA00023242"/>
    </source>
</evidence>
<evidence type="ECO:0000256" key="11">
    <source>
        <dbReference type="ARBA" id="ARBA00079075"/>
    </source>
</evidence>
<dbReference type="GO" id="GO:1990481">
    <property type="term" value="P:mRNA pseudouridine synthesis"/>
    <property type="evidence" value="ECO:0007669"/>
    <property type="project" value="TreeGrafter"/>
</dbReference>
<feature type="compositionally biased region" description="Basic and acidic residues" evidence="13">
    <location>
        <begin position="25"/>
        <end position="43"/>
    </location>
</feature>
<sequence>MAEGSTETDQEQLLRRVQELEEEVKQLQEKLREDKEGAGRKEAPSGPGKAKKRQQRPFDFGAYGHRHVALKIAYLGWGYQGFASQENTSNTIEEKLFEALKKTRLVDNRQSSNYHRCGRTDKGVSAFGQVISLDLRSNLSEGKKLNGHEGVLEGKSEGEELRYTHILNRVLPPDIRVLAWAPVEPDFSARFSCLKRTYRYFFPCADLDVALMHAAAQRYVGTHDFRNLCKMDVANGVVNFQRTILSASVTWAEAGGETGPQDPFRLCQFEVTGQAFLYHQVRCMMAVLFLIGQRMESPEVIDELLDVEKNPRKPQYSMAVEFPLVLHDCEFENLQWLYDREVQEFNITHLQQLWANHAVKTQVLRNMLQGLDGAPVAAAKSTGSSRTICEGPATLRLHSQVSGFVAGVRARTYRPLLSRPRCEGLEARVQHFLRRGRIAAPR</sequence>
<organism evidence="15 16">
    <name type="scientific">Crotophaga sulcirostris</name>
    <name type="common">Groove-billed ani</name>
    <dbReference type="NCBI Taxonomy" id="33598"/>
    <lineage>
        <taxon>Eukaryota</taxon>
        <taxon>Metazoa</taxon>
        <taxon>Chordata</taxon>
        <taxon>Craniata</taxon>
        <taxon>Vertebrata</taxon>
        <taxon>Euteleostomi</taxon>
        <taxon>Archelosauria</taxon>
        <taxon>Archosauria</taxon>
        <taxon>Dinosauria</taxon>
        <taxon>Saurischia</taxon>
        <taxon>Theropoda</taxon>
        <taxon>Coelurosauria</taxon>
        <taxon>Aves</taxon>
        <taxon>Neognathae</taxon>
        <taxon>Neoaves</taxon>
        <taxon>Otidimorphae</taxon>
        <taxon>Cuculiformes</taxon>
        <taxon>Crotophagidae</taxon>
        <taxon>Crotophaga</taxon>
    </lineage>
</organism>
<evidence type="ECO:0000256" key="13">
    <source>
        <dbReference type="SAM" id="MobiDB-lite"/>
    </source>
</evidence>
<dbReference type="InterPro" id="IPR020094">
    <property type="entry name" value="TruA/RsuA/RluB/E/F_N"/>
</dbReference>
<dbReference type="Gene3D" id="3.30.70.660">
    <property type="entry name" value="Pseudouridine synthase I, catalytic domain, C-terminal subdomain"/>
    <property type="match status" value="1"/>
</dbReference>
<comment type="subcellular location">
    <subcellularLocation>
        <location evidence="1">Nucleus</location>
    </subcellularLocation>
</comment>
<feature type="region of interest" description="Disordered" evidence="13">
    <location>
        <begin position="25"/>
        <end position="55"/>
    </location>
</feature>
<reference evidence="15 16" key="1">
    <citation type="submission" date="2019-09" db="EMBL/GenBank/DDBJ databases">
        <title>Bird 10,000 Genomes (B10K) Project - Family phase.</title>
        <authorList>
            <person name="Zhang G."/>
        </authorList>
    </citation>
    <scope>NUCLEOTIDE SEQUENCE [LARGE SCALE GENOMIC DNA]</scope>
    <source>
        <strain evidence="15">B10K-DU-003-44</strain>
        <tissue evidence="15">Muscle</tissue>
    </source>
</reference>
<evidence type="ECO:0000256" key="2">
    <source>
        <dbReference type="ARBA" id="ARBA00009375"/>
    </source>
</evidence>
<dbReference type="NCBIfam" id="TIGR00071">
    <property type="entry name" value="hisT_truA"/>
    <property type="match status" value="1"/>
</dbReference>
<evidence type="ECO:0000256" key="9">
    <source>
        <dbReference type="ARBA" id="ARBA00074242"/>
    </source>
</evidence>